<evidence type="ECO:0000256" key="1">
    <source>
        <dbReference type="ARBA" id="ARBA00007398"/>
    </source>
</evidence>
<evidence type="ECO:0000256" key="2">
    <source>
        <dbReference type="SAM" id="MobiDB-lite"/>
    </source>
</evidence>
<sequence>MGVRGLTSYIARHAEQYLLPYELHDCNLVIDGDSLSCNLFRDVSGNCSAFGGDYDDFYRAVVEFFQVLAECNIEPYVLMDGGYEHRKLRTVGKRLRGKIAVIKRINPCGSNTIFPLLMKEVFVDAARDCGVSVMRCVFEADDELATLSRKLGCPVLTYDSDFYIYNVHYIPLVTLTVKAHTKRVGEDVESKEDELPKRRLRKNEAKRVEKLTKANRIMGNIQVNNVEKRAPKKGKTYKFLDCCIYRIEHLIARRSICKEKLPLFAALLGNDYIARSSFKNFFAAGMGKIGRSRKVQSQQKRIQVILQWLKDETVESALTKILSRLRKVQRESLLEQVDAAISGYSNEKCHSYDFFTTYYESAFHRYPPKQLEAAENGFEIEENYYESEEDEDNSEEDKDNIVENDEDKSGGEEDIIVENDEVCKKEDSGEVTDSEEESEFEEGETQEVGKEMKNKNASETENEDAESDEVECRDKTSNFPTWFIDKLYPAHLPRYFVDLVHLRKYINSPQIEHFPYSDCNEIALPILTYIFTLLNSAKGEETRPQLDENGEPLPITFTYMARRPRVTNIHYTRYEMETENKYEFIPTKPDPLLFRNVFTNKMPHLDSERLFQKVVELPKDLQMYFLAIVYWLHKCQNCNLIHLHALIICAVVLRTIDSKIPVERDLRDFQKRFGKIIKKERVVRDTEAQKGNPRTIKEELLLLPVPDRMERIPKSDCYLVMDSLLKHFHMQELFKKKYDDYSTVVLHAFAEFQSVVFQLYGLNGLLDMPYEQVKMGQLFCGVFIYNLYDLLKSRADVTYHVRNFIFRDSQMMFDFYEYLWQWCDEFVPTWKRPALEKVTQVANKKALKKKRQAARKLAAAQENADPNADMVDRSDSEKDATLGEEAIFEDLNNKFTTFLTERGVGDAKIFKILRSFIELSCSSSWWPTIITFTLIACVILSLIALVIEFSWLRVHPDELFRQSQSAYYLRLQCIAKIDRLISLYAHVTRKMDSVFEAYLGPDGMLAGAVAGAVGEPDDIPKVNTDVWVLGKRYNAIQELELIRRDIQSRLWCTYRRGFVPLGAPQLTTDKGWGCMLRCGQMVLAQALIDLHLGREWFWTPEIRDGTYLKIVNRFEDSRKSYFSIHQIALMGDSEDKKVGQWFGPNTVAQVLKKLVRYDDWCSLVIHVAMDNTIVTDDIYSLCLENPSNDDTWKPLLLIIPLRLGLSDINPIYIPALKICFELAGSCGMIGGRPNQALYFVGYVDDEVLYLDPHTTQRSGSVGQKTSQDEVDFDATFHQRYAGRIGFQQMDPSMAMCFLCKSRLSFEVLLDNLRTQVLPACKQPLFEITKSRSAEWVSTSSGIESNFTTLNTAGLVNYNAAATTTSTTASNAASSDATNSNTPRTTIAKTIATSARATGATAGAVAAIEIYKNRFNRTISSCDSEDFENVNHLHTSSLTRNGCDADSEADSDDDFEIIS</sequence>
<dbReference type="InterPro" id="IPR038765">
    <property type="entry name" value="Papain-like_cys_pep_sf"/>
</dbReference>
<evidence type="ECO:0000313" key="4">
    <source>
        <dbReference type="EMBL" id="CAD6999618.1"/>
    </source>
</evidence>
<feature type="domain" description="Peptidase C54 catalytic" evidence="3">
    <location>
        <begin position="1042"/>
        <end position="1309"/>
    </location>
</feature>
<feature type="compositionally biased region" description="Acidic residues" evidence="2">
    <location>
        <begin position="429"/>
        <end position="445"/>
    </location>
</feature>
<feature type="compositionally biased region" description="Acidic residues" evidence="2">
    <location>
        <begin position="460"/>
        <end position="469"/>
    </location>
</feature>
<dbReference type="PANTHER" id="PTHR15665">
    <property type="entry name" value="ASTEROID PROTEIN"/>
    <property type="match status" value="1"/>
</dbReference>
<dbReference type="SUPFAM" id="SSF88723">
    <property type="entry name" value="PIN domain-like"/>
    <property type="match status" value="1"/>
</dbReference>
<keyword evidence="5" id="KW-1185">Reference proteome</keyword>
<dbReference type="CDD" id="cd18676">
    <property type="entry name" value="PIN_asteroid-like"/>
    <property type="match status" value="1"/>
</dbReference>
<feature type="region of interest" description="Disordered" evidence="2">
    <location>
        <begin position="385"/>
        <end position="472"/>
    </location>
</feature>
<dbReference type="SUPFAM" id="SSF54001">
    <property type="entry name" value="Cysteine proteinases"/>
    <property type="match status" value="1"/>
</dbReference>
<dbReference type="InterPro" id="IPR029060">
    <property type="entry name" value="PIN-like_dom_sf"/>
</dbReference>
<comment type="similarity">
    <text evidence="1">Belongs to the asteroid family.</text>
</comment>
<accession>A0A811UMR1</accession>
<reference evidence="4" key="1">
    <citation type="submission" date="2020-11" db="EMBL/GenBank/DDBJ databases">
        <authorList>
            <person name="Whitehead M."/>
        </authorList>
    </citation>
    <scope>NUCLEOTIDE SEQUENCE</scope>
    <source>
        <strain evidence="4">EGII</strain>
    </source>
</reference>
<organism evidence="4 5">
    <name type="scientific">Ceratitis capitata</name>
    <name type="common">Mediterranean fruit fly</name>
    <name type="synonym">Tephritis capitata</name>
    <dbReference type="NCBI Taxonomy" id="7213"/>
    <lineage>
        <taxon>Eukaryota</taxon>
        <taxon>Metazoa</taxon>
        <taxon>Ecdysozoa</taxon>
        <taxon>Arthropoda</taxon>
        <taxon>Hexapoda</taxon>
        <taxon>Insecta</taxon>
        <taxon>Pterygota</taxon>
        <taxon>Neoptera</taxon>
        <taxon>Endopterygota</taxon>
        <taxon>Diptera</taxon>
        <taxon>Brachycera</taxon>
        <taxon>Muscomorpha</taxon>
        <taxon>Tephritoidea</taxon>
        <taxon>Tephritidae</taxon>
        <taxon>Ceratitis</taxon>
        <taxon>Ceratitis</taxon>
    </lineage>
</organism>
<name>A0A811UMR1_CERCA</name>
<evidence type="ECO:0000313" key="5">
    <source>
        <dbReference type="Proteomes" id="UP000606786"/>
    </source>
</evidence>
<comment type="caution">
    <text evidence="4">The sequence shown here is derived from an EMBL/GenBank/DDBJ whole genome shotgun (WGS) entry which is preliminary data.</text>
</comment>
<gene>
    <name evidence="4" type="ORF">CCAP1982_LOCUS8150</name>
</gene>
<dbReference type="OrthoDB" id="2960936at2759"/>
<dbReference type="Pfam" id="PF03416">
    <property type="entry name" value="Peptidase_C54"/>
    <property type="match status" value="1"/>
</dbReference>
<dbReference type="Gene3D" id="3.40.50.1010">
    <property type="entry name" value="5'-nuclease"/>
    <property type="match status" value="1"/>
</dbReference>
<evidence type="ECO:0000259" key="3">
    <source>
        <dbReference type="Pfam" id="PF03416"/>
    </source>
</evidence>
<protein>
    <submittedName>
        <fullName evidence="4">(Mediterranean fruit fly) hypothetical protein</fullName>
    </submittedName>
</protein>
<dbReference type="GO" id="GO:0008234">
    <property type="term" value="F:cysteine-type peptidase activity"/>
    <property type="evidence" value="ECO:0007669"/>
    <property type="project" value="InterPro"/>
</dbReference>
<dbReference type="InterPro" id="IPR026832">
    <property type="entry name" value="Asteroid"/>
</dbReference>
<feature type="compositionally biased region" description="Basic and acidic residues" evidence="2">
    <location>
        <begin position="447"/>
        <end position="458"/>
    </location>
</feature>
<dbReference type="PANTHER" id="PTHR15665:SF1">
    <property type="entry name" value="PROTEIN ASTEROID HOMOLOG 1"/>
    <property type="match status" value="1"/>
</dbReference>
<dbReference type="InterPro" id="IPR046792">
    <property type="entry name" value="Peptidase_C54_cat"/>
</dbReference>
<dbReference type="GO" id="GO:0019786">
    <property type="term" value="F:protein-phosphatidylethanolamide deconjugating activity"/>
    <property type="evidence" value="ECO:0007669"/>
    <property type="project" value="InterPro"/>
</dbReference>
<dbReference type="EMBL" id="CAJHJT010000012">
    <property type="protein sequence ID" value="CAD6999618.1"/>
    <property type="molecule type" value="Genomic_DNA"/>
</dbReference>
<dbReference type="Proteomes" id="UP000606786">
    <property type="component" value="Unassembled WGS sequence"/>
</dbReference>
<proteinExistence type="inferred from homology"/>
<feature type="compositionally biased region" description="Acidic residues" evidence="2">
    <location>
        <begin position="385"/>
        <end position="420"/>
    </location>
</feature>